<proteinExistence type="predicted"/>
<reference evidence="4 5" key="1">
    <citation type="submission" date="2024-09" db="EMBL/GenBank/DDBJ databases">
        <title>Floridaenema gen nov. (Aerosakkonemataceae, Aerosakkonematales ord. nov., Cyanobacteria) from benthic tropical and subtropical fresh waters, with the description of four new species.</title>
        <authorList>
            <person name="Moretto J.A."/>
            <person name="Berthold D.E."/>
            <person name="Lefler F.W."/>
            <person name="Huang I.-S."/>
            <person name="Laughinghouse H. IV."/>
        </authorList>
    </citation>
    <scope>NUCLEOTIDE SEQUENCE [LARGE SCALE GENOMIC DNA]</scope>
    <source>
        <strain evidence="4 5">BLCC-F167</strain>
    </source>
</reference>
<dbReference type="PANTHER" id="PTHR46797:SF1">
    <property type="entry name" value="METHYLPHOSPHONATE SYNTHASE"/>
    <property type="match status" value="1"/>
</dbReference>
<name>A0ABV4WW42_9CYAN</name>
<evidence type="ECO:0000256" key="1">
    <source>
        <dbReference type="ARBA" id="ARBA00023125"/>
    </source>
</evidence>
<organism evidence="4 5">
    <name type="scientific">Floridaenema evergladense BLCC-F167</name>
    <dbReference type="NCBI Taxonomy" id="3153639"/>
    <lineage>
        <taxon>Bacteria</taxon>
        <taxon>Bacillati</taxon>
        <taxon>Cyanobacteriota</taxon>
        <taxon>Cyanophyceae</taxon>
        <taxon>Oscillatoriophycideae</taxon>
        <taxon>Aerosakkonematales</taxon>
        <taxon>Aerosakkonemataceae</taxon>
        <taxon>Floridanema</taxon>
        <taxon>Floridanema evergladense</taxon>
    </lineage>
</organism>
<evidence type="ECO:0000313" key="5">
    <source>
        <dbReference type="Proteomes" id="UP001576780"/>
    </source>
</evidence>
<dbReference type="InterPro" id="IPR050807">
    <property type="entry name" value="TransReg_Diox_bact_type"/>
</dbReference>
<dbReference type="SUPFAM" id="SSF47413">
    <property type="entry name" value="lambda repressor-like DNA-binding domains"/>
    <property type="match status" value="1"/>
</dbReference>
<feature type="compositionally biased region" description="Polar residues" evidence="2">
    <location>
        <begin position="1"/>
        <end position="19"/>
    </location>
</feature>
<dbReference type="Gene3D" id="1.10.260.40">
    <property type="entry name" value="lambda repressor-like DNA-binding domains"/>
    <property type="match status" value="1"/>
</dbReference>
<comment type="caution">
    <text evidence="4">The sequence shown here is derived from an EMBL/GenBank/DDBJ whole genome shotgun (WGS) entry which is preliminary data.</text>
</comment>
<feature type="region of interest" description="Disordered" evidence="2">
    <location>
        <begin position="1"/>
        <end position="56"/>
    </location>
</feature>
<dbReference type="PROSITE" id="PS50943">
    <property type="entry name" value="HTH_CROC1"/>
    <property type="match status" value="1"/>
</dbReference>
<gene>
    <name evidence="4" type="ORF">ACE1CA_32975</name>
</gene>
<feature type="domain" description="HTH cro/C1-type" evidence="3">
    <location>
        <begin position="487"/>
        <end position="535"/>
    </location>
</feature>
<dbReference type="RefSeq" id="WP_413281607.1">
    <property type="nucleotide sequence ID" value="NZ_JBHFNT010000303.1"/>
</dbReference>
<accession>A0ABV4WW42</accession>
<dbReference type="Pfam" id="PF01381">
    <property type="entry name" value="HTH_3"/>
    <property type="match status" value="1"/>
</dbReference>
<dbReference type="InterPro" id="IPR001387">
    <property type="entry name" value="Cro/C1-type_HTH"/>
</dbReference>
<keyword evidence="1" id="KW-0238">DNA-binding</keyword>
<dbReference type="Proteomes" id="UP001576780">
    <property type="component" value="Unassembled WGS sequence"/>
</dbReference>
<dbReference type="CDD" id="cd00093">
    <property type="entry name" value="HTH_XRE"/>
    <property type="match status" value="1"/>
</dbReference>
<dbReference type="InterPro" id="IPR010982">
    <property type="entry name" value="Lambda_DNA-bd_dom_sf"/>
</dbReference>
<keyword evidence="5" id="KW-1185">Reference proteome</keyword>
<evidence type="ECO:0000313" key="4">
    <source>
        <dbReference type="EMBL" id="MFB2839330.1"/>
    </source>
</evidence>
<protein>
    <submittedName>
        <fullName evidence="4">Helix-turn-helix domain-containing protein</fullName>
    </submittedName>
</protein>
<evidence type="ECO:0000259" key="3">
    <source>
        <dbReference type="PROSITE" id="PS50943"/>
    </source>
</evidence>
<evidence type="ECO:0000256" key="2">
    <source>
        <dbReference type="SAM" id="MobiDB-lite"/>
    </source>
</evidence>
<sequence length="538" mass="61175">MPGTNNKININTQLGTSEQPEIAGKAVPQKERSSQPQRRGRYRSFSRPPTSPNLFPDGQTNFMASNRLIWEGCNILTQGQNLCWLNAEQGQPYYESPVAKGQGYISFWVTDDLHTKPPAVLEGEAALALIEQFDIRAACLHLIYAAHATQLDRPWEQQFVISNVQLERYLGLNYNKKLNKQQKLTWLLELAKQPCHLLVYASWPEKGAVGAFSVSRTYLWEIAEPILHYQDCFSDRQGNPIGEKTLVGFTLKIRCGNWAQYFLNKEKRASRAGYYEYGILSQGLLRDLMSIWYDHPGAARLMTWLLFKTKVNPGSPLIVETLMKVAFGEELVTDAITSSKERKKLVRRWEITLRVLLEKGWSIQPDSETYPLQYWPELVNPSPLTSIPNDPEEAASFWALDATEEEGTRLTDFTKRTPAGFEQLLGGRLWVRSPAEIVQRLNGITKQRKSNQKKLLTDEAHKRKQQSNTKLQSQQFLNCSLLTGEEVRKLRIAKGLSVTKLAELAGLAKSMVSMIETGKRPITAQTQKRLNQALENNH</sequence>
<dbReference type="EMBL" id="JBHFNT010000303">
    <property type="protein sequence ID" value="MFB2839330.1"/>
    <property type="molecule type" value="Genomic_DNA"/>
</dbReference>
<dbReference type="SMART" id="SM00530">
    <property type="entry name" value="HTH_XRE"/>
    <property type="match status" value="1"/>
</dbReference>
<dbReference type="PANTHER" id="PTHR46797">
    <property type="entry name" value="HTH-TYPE TRANSCRIPTIONAL REGULATOR"/>
    <property type="match status" value="1"/>
</dbReference>